<reference evidence="4" key="1">
    <citation type="journal article" date="2019" name="Int. J. Syst. Evol. Microbiol.">
        <title>The Global Catalogue of Microorganisms (GCM) 10K type strain sequencing project: providing services to taxonomists for standard genome sequencing and annotation.</title>
        <authorList>
            <consortium name="The Broad Institute Genomics Platform"/>
            <consortium name="The Broad Institute Genome Sequencing Center for Infectious Disease"/>
            <person name="Wu L."/>
            <person name="Ma J."/>
        </authorList>
    </citation>
    <scope>NUCLEOTIDE SEQUENCE [LARGE SCALE GENOMIC DNA]</scope>
    <source>
        <strain evidence="4">CGMCC 4.7198</strain>
    </source>
</reference>
<sequence length="674" mass="69563">MSSLSEDGAIELRAAFTDGTTTGHSQTVEVTLDRDAGTAPTAAVGPGSVNQLTGDYTLSATDTSAFSASVERTYSSRANDTDGEGQAEIFGPGWTSSITAEASNYTQIRETSDTSVELLSADGGAIAFTLNSDGSWAPQTGAESLTLTGALSGSTFTITDTAADTTVFTKAAEAATTWTLSSSATAVDDSTVTTVSETVTSGSETLARPKYVISPTGAVKAATCQATPTTKGCRVLEFVYADSTTATDSALGDYAGQVKAIKLWATSPGDSSATAETVASYAYGASGKLRQVWDPRVSPALKTEYTYDSDGRVATLTKPGQLPWTFTYGKAGSALTAGAGMLLSASRATLTAGTDTVDGSSTTSSVVCDVPLSGTSAPHQMDADTVDAWAQSDAPTDATAVLAQDADPVSHAGGDLTAAAYGSATVTYIDANGNAVDTVSPSGATTTSTYDLYGNEVFTLSAANRELALGTSDDAEEQLAQLGLTDLTTADRAAQLADVTQYSDDGQQVTDTYGPLHEITLAAAAGEYAAGDIVPAREHTVYGGWRHITAKTLCKAAVWAAASLITAVGESLCLAYAAALLWACSALVGGLADAVSYFVETRWDGGFTWSNFFQEFVVWAAIGLTVGGIGQWLVKRPGGRKAVRRIARYIIKIGKRLKVRRVTTVLARRMTAAL</sequence>
<dbReference type="InterPro" id="IPR045351">
    <property type="entry name" value="DUF6531"/>
</dbReference>
<name>A0ABW2VGQ8_9ACTN</name>
<feature type="domain" description="DUF6531" evidence="2">
    <location>
        <begin position="49"/>
        <end position="128"/>
    </location>
</feature>
<feature type="transmembrane region" description="Helical" evidence="1">
    <location>
        <begin position="573"/>
        <end position="592"/>
    </location>
</feature>
<comment type="caution">
    <text evidence="3">The sequence shown here is derived from an EMBL/GenBank/DDBJ whole genome shotgun (WGS) entry which is preliminary data.</text>
</comment>
<organism evidence="3 4">
    <name type="scientific">Streptomyces lutosisoli</name>
    <dbReference type="NCBI Taxonomy" id="2665721"/>
    <lineage>
        <taxon>Bacteria</taxon>
        <taxon>Bacillati</taxon>
        <taxon>Actinomycetota</taxon>
        <taxon>Actinomycetes</taxon>
        <taxon>Kitasatosporales</taxon>
        <taxon>Streptomycetaceae</taxon>
        <taxon>Streptomyces</taxon>
    </lineage>
</organism>
<dbReference type="EMBL" id="JBHTEC010000001">
    <property type="protein sequence ID" value="MFD0283686.1"/>
    <property type="molecule type" value="Genomic_DNA"/>
</dbReference>
<dbReference type="Pfam" id="PF20148">
    <property type="entry name" value="DUF6531"/>
    <property type="match status" value="1"/>
</dbReference>
<dbReference type="Proteomes" id="UP001596957">
    <property type="component" value="Unassembled WGS sequence"/>
</dbReference>
<accession>A0ABW2VGQ8</accession>
<feature type="transmembrane region" description="Helical" evidence="1">
    <location>
        <begin position="612"/>
        <end position="634"/>
    </location>
</feature>
<keyword evidence="4" id="KW-1185">Reference proteome</keyword>
<dbReference type="Gene3D" id="2.180.10.10">
    <property type="entry name" value="RHS repeat-associated core"/>
    <property type="match status" value="1"/>
</dbReference>
<gene>
    <name evidence="3" type="ORF">ACFQZP_18780</name>
</gene>
<keyword evidence="1" id="KW-0472">Membrane</keyword>
<protein>
    <submittedName>
        <fullName evidence="3">DUF6531 domain-containing protein</fullName>
    </submittedName>
</protein>
<evidence type="ECO:0000313" key="3">
    <source>
        <dbReference type="EMBL" id="MFD0283686.1"/>
    </source>
</evidence>
<keyword evidence="1" id="KW-0812">Transmembrane</keyword>
<dbReference type="RefSeq" id="WP_381260437.1">
    <property type="nucleotide sequence ID" value="NZ_JBHTBI010000042.1"/>
</dbReference>
<evidence type="ECO:0000256" key="1">
    <source>
        <dbReference type="SAM" id="Phobius"/>
    </source>
</evidence>
<evidence type="ECO:0000313" key="4">
    <source>
        <dbReference type="Proteomes" id="UP001596957"/>
    </source>
</evidence>
<proteinExistence type="predicted"/>
<evidence type="ECO:0000259" key="2">
    <source>
        <dbReference type="Pfam" id="PF20148"/>
    </source>
</evidence>
<keyword evidence="1" id="KW-1133">Transmembrane helix</keyword>